<evidence type="ECO:0000259" key="1">
    <source>
        <dbReference type="Pfam" id="PF17973"/>
    </source>
</evidence>
<feature type="domain" description="Bacterial alpha-2-macroglobulin MG10" evidence="1">
    <location>
        <begin position="135"/>
        <end position="274"/>
    </location>
</feature>
<dbReference type="InterPro" id="IPR051802">
    <property type="entry name" value="YfhM-like"/>
</dbReference>
<dbReference type="Gene3D" id="1.50.10.20">
    <property type="match status" value="1"/>
</dbReference>
<dbReference type="AlphaFoldDB" id="X0TNH4"/>
<dbReference type="SUPFAM" id="SSF48239">
    <property type="entry name" value="Terpenoid cyclases/Protein prenyltransferases"/>
    <property type="match status" value="1"/>
</dbReference>
<feature type="non-terminal residue" evidence="2">
    <location>
        <position position="1"/>
    </location>
</feature>
<accession>X0TNH4</accession>
<name>X0TNH4_9ZZZZ</name>
<feature type="non-terminal residue" evidence="2">
    <location>
        <position position="276"/>
    </location>
</feature>
<dbReference type="EMBL" id="BARS01018464">
    <property type="protein sequence ID" value="GAF94784.1"/>
    <property type="molecule type" value="Genomic_DNA"/>
</dbReference>
<dbReference type="PANTHER" id="PTHR40094">
    <property type="entry name" value="ALPHA-2-MACROGLOBULIN HOMOLOG"/>
    <property type="match status" value="1"/>
</dbReference>
<protein>
    <recommendedName>
        <fullName evidence="1">Bacterial alpha-2-macroglobulin MG10 domain-containing protein</fullName>
    </recommendedName>
</protein>
<evidence type="ECO:0000313" key="2">
    <source>
        <dbReference type="EMBL" id="GAF94784.1"/>
    </source>
</evidence>
<comment type="caution">
    <text evidence="2">The sequence shown here is derived from an EMBL/GenBank/DDBJ whole genome shotgun (WGS) entry which is preliminary data.</text>
</comment>
<reference evidence="2" key="1">
    <citation type="journal article" date="2014" name="Front. Microbiol.">
        <title>High frequency of phylogenetically diverse reductive dehalogenase-homologous genes in deep subseafloor sedimentary metagenomes.</title>
        <authorList>
            <person name="Kawai M."/>
            <person name="Futagami T."/>
            <person name="Toyoda A."/>
            <person name="Takaki Y."/>
            <person name="Nishi S."/>
            <person name="Hori S."/>
            <person name="Arai W."/>
            <person name="Tsubouchi T."/>
            <person name="Morono Y."/>
            <person name="Uchiyama I."/>
            <person name="Ito T."/>
            <person name="Fujiyama A."/>
            <person name="Inagaki F."/>
            <person name="Takami H."/>
        </authorList>
    </citation>
    <scope>NUCLEOTIDE SEQUENCE</scope>
    <source>
        <strain evidence="2">Expedition CK06-06</strain>
    </source>
</reference>
<dbReference type="InterPro" id="IPR041246">
    <property type="entry name" value="Bact_MG10"/>
</dbReference>
<organism evidence="2">
    <name type="scientific">marine sediment metagenome</name>
    <dbReference type="NCBI Taxonomy" id="412755"/>
    <lineage>
        <taxon>unclassified sequences</taxon>
        <taxon>metagenomes</taxon>
        <taxon>ecological metagenomes</taxon>
    </lineage>
</organism>
<proteinExistence type="predicted"/>
<dbReference type="Pfam" id="PF17973">
    <property type="entry name" value="bMG10"/>
    <property type="match status" value="1"/>
</dbReference>
<dbReference type="GO" id="GO:0004866">
    <property type="term" value="F:endopeptidase inhibitor activity"/>
    <property type="evidence" value="ECO:0007669"/>
    <property type="project" value="TreeGrafter"/>
</dbReference>
<sequence>AVVLYALAQEDPASPLVAEAVRYLIAHRGASGGWASTYETAWTLMALNEVIKGTGELGGDYNFAALLNNTPLASGHAGGDAQLMPVITSVPISELYPDVPNSVVIERTVGQGRLYYAAHLRVNRPVEDVPPIDNGFSLGRKYFVVGEPCPEEDCGSVQGAQTGDLVTARLTLVVPETTYYVMVEDYIPAGAEILDISLKTSQLGSLGDNNVNQAFSDGWGWWYFGEPQVYDDHIAWSVDMLPPGTYELTYTLAVLNPGEYRVLPARVWQFYFPEVQ</sequence>
<gene>
    <name evidence="2" type="ORF">S01H1_30043</name>
</gene>
<dbReference type="PANTHER" id="PTHR40094:SF1">
    <property type="entry name" value="UBIQUITIN DOMAIN-CONTAINING PROTEIN"/>
    <property type="match status" value="1"/>
</dbReference>
<dbReference type="InterPro" id="IPR008930">
    <property type="entry name" value="Terpenoid_cyclase/PrenylTrfase"/>
</dbReference>